<evidence type="ECO:0000256" key="1">
    <source>
        <dbReference type="ARBA" id="ARBA00006464"/>
    </source>
</evidence>
<dbReference type="STRING" id="1142394.PSMK_03350"/>
<dbReference type="GO" id="GO:0016780">
    <property type="term" value="F:phosphotransferase activity, for other substituted phosphate groups"/>
    <property type="evidence" value="ECO:0007669"/>
    <property type="project" value="TreeGrafter"/>
</dbReference>
<dbReference type="RefSeq" id="WP_014435714.1">
    <property type="nucleotide sequence ID" value="NC_017080.1"/>
</dbReference>
<feature type="transmembrane region" description="Helical" evidence="3">
    <location>
        <begin position="318"/>
        <end position="341"/>
    </location>
</feature>
<evidence type="ECO:0000256" key="2">
    <source>
        <dbReference type="SAM" id="MobiDB-lite"/>
    </source>
</evidence>
<dbReference type="PANTHER" id="PTHR30576">
    <property type="entry name" value="COLANIC BIOSYNTHESIS UDP-GLUCOSE LIPID CARRIER TRANSFERASE"/>
    <property type="match status" value="1"/>
</dbReference>
<proteinExistence type="inferred from homology"/>
<keyword evidence="3" id="KW-0472">Membrane</keyword>
<dbReference type="InterPro" id="IPR003362">
    <property type="entry name" value="Bact_transf"/>
</dbReference>
<evidence type="ECO:0000313" key="5">
    <source>
        <dbReference type="EMBL" id="BAM02494.1"/>
    </source>
</evidence>
<keyword evidence="5" id="KW-0808">Transferase</keyword>
<dbReference type="PANTHER" id="PTHR30576:SF10">
    <property type="entry name" value="SLL5057 PROTEIN"/>
    <property type="match status" value="1"/>
</dbReference>
<keyword evidence="6" id="KW-1185">Reference proteome</keyword>
<evidence type="ECO:0000259" key="4">
    <source>
        <dbReference type="Pfam" id="PF02397"/>
    </source>
</evidence>
<accession>I0IB56</accession>
<organism evidence="5 6">
    <name type="scientific">Phycisphaera mikurensis (strain NBRC 102666 / KCTC 22515 / FYK2301M01)</name>
    <dbReference type="NCBI Taxonomy" id="1142394"/>
    <lineage>
        <taxon>Bacteria</taxon>
        <taxon>Pseudomonadati</taxon>
        <taxon>Planctomycetota</taxon>
        <taxon>Phycisphaerae</taxon>
        <taxon>Phycisphaerales</taxon>
        <taxon>Phycisphaeraceae</taxon>
        <taxon>Phycisphaera</taxon>
    </lineage>
</organism>
<name>I0IB56_PHYMF</name>
<feature type="domain" description="Bacterial sugar transferase" evidence="4">
    <location>
        <begin position="313"/>
        <end position="501"/>
    </location>
</feature>
<keyword evidence="3" id="KW-0812">Transmembrane</keyword>
<dbReference type="Proteomes" id="UP000007881">
    <property type="component" value="Chromosome"/>
</dbReference>
<dbReference type="EMBL" id="AP012338">
    <property type="protein sequence ID" value="BAM02494.1"/>
    <property type="molecule type" value="Genomic_DNA"/>
</dbReference>
<dbReference type="eggNOG" id="COG2148">
    <property type="taxonomic scope" value="Bacteria"/>
</dbReference>
<dbReference type="AlphaFoldDB" id="I0IB56"/>
<dbReference type="OrthoDB" id="9766874at2"/>
<dbReference type="KEGG" id="phm:PSMK_03350"/>
<sequence>MISRATPEPTDPVRSHTVWGLDALQLHDRFWAARGVQVVRQGQPIELVGGAELYMLVDPHCLSIFRMGEIVDSFAWLRPELLLVRLHNTREKGYRERVVTDEHDRFRSFERHYGTGDWRLRRVAFTPSRKIAVRWQQDAEGNPWKRLRKGVPLDKRSAVSVEGSVYDSDNHAELNDFLRELVSRWKRPDTTIARAVARGGAKRRDAAHASGAWVDAADASDPDGWAGLPLGGGLGKGRQRPRGDGPRFIGPVWVGAGRDLSGVESVVGPAVLWDAPERRPRVEKLEWNAIEPTKVLTRPARVKTLTSLQRGTKRVFDVAMSLALGLPSLALFPFIATAIYIEDGRPFLFGHVRESRNGREFRCWKFRTMYNNAEHMKASLVQKNQADGPQFFIENDPRITRVGRVLRKLNLDELPQLWNVFRGEMSVVGPRPSPFKENQFCPPWREARLSVRPGITGLWQVNRSREDGKDFQEWIEYDIEYVENVSWRLDLWILAKQAMNIVGLSGAPAAAEGKPAPATPVAAPAPREAAGRG</sequence>
<evidence type="ECO:0000256" key="3">
    <source>
        <dbReference type="SAM" id="Phobius"/>
    </source>
</evidence>
<keyword evidence="3" id="KW-1133">Transmembrane helix</keyword>
<gene>
    <name evidence="5" type="ordered locus">PSMK_03350</name>
</gene>
<feature type="region of interest" description="Disordered" evidence="2">
    <location>
        <begin position="508"/>
        <end position="533"/>
    </location>
</feature>
<comment type="similarity">
    <text evidence="1">Belongs to the bacterial sugar transferase family.</text>
</comment>
<dbReference type="HOGENOM" id="CLU_510774_0_0_0"/>
<dbReference type="Pfam" id="PF02397">
    <property type="entry name" value="Bac_transf"/>
    <property type="match status" value="1"/>
</dbReference>
<evidence type="ECO:0000313" key="6">
    <source>
        <dbReference type="Proteomes" id="UP000007881"/>
    </source>
</evidence>
<protein>
    <submittedName>
        <fullName evidence="5">Putative glycosyltransferase</fullName>
    </submittedName>
</protein>
<reference evidence="5 6" key="1">
    <citation type="submission" date="2012-02" db="EMBL/GenBank/DDBJ databases">
        <title>Complete genome sequence of Phycisphaera mikurensis NBRC 102666.</title>
        <authorList>
            <person name="Ankai A."/>
            <person name="Hosoyama A."/>
            <person name="Terui Y."/>
            <person name="Sekine M."/>
            <person name="Fukai R."/>
            <person name="Kato Y."/>
            <person name="Nakamura S."/>
            <person name="Yamada-Narita S."/>
            <person name="Kawakoshi A."/>
            <person name="Fukunaga Y."/>
            <person name="Yamazaki S."/>
            <person name="Fujita N."/>
        </authorList>
    </citation>
    <scope>NUCLEOTIDE SEQUENCE [LARGE SCALE GENOMIC DNA]</scope>
    <source>
        <strain evidence="6">NBRC 102666 / KCTC 22515 / FYK2301M01</strain>
    </source>
</reference>